<evidence type="ECO:0000313" key="2">
    <source>
        <dbReference type="Proteomes" id="UP001497535"/>
    </source>
</evidence>
<dbReference type="EMBL" id="CAVMJV010000032">
    <property type="protein sequence ID" value="CAK5077441.1"/>
    <property type="molecule type" value="Genomic_DNA"/>
</dbReference>
<dbReference type="Proteomes" id="UP001497535">
    <property type="component" value="Unassembled WGS sequence"/>
</dbReference>
<protein>
    <submittedName>
        <fullName evidence="1">Uncharacterized protein</fullName>
    </submittedName>
</protein>
<sequence>MEENILGRKDSSNKKKKSVKVRSLNAMQVKDLFGSLEQVNSSLTNKCFCGKLT</sequence>
<gene>
    <name evidence="1" type="ORF">MENTE1834_LOCUS24360</name>
</gene>
<evidence type="ECO:0000313" key="1">
    <source>
        <dbReference type="EMBL" id="CAK5077441.1"/>
    </source>
</evidence>
<accession>A0ACB0ZEQ2</accession>
<proteinExistence type="predicted"/>
<keyword evidence="2" id="KW-1185">Reference proteome</keyword>
<reference evidence="1" key="1">
    <citation type="submission" date="2023-11" db="EMBL/GenBank/DDBJ databases">
        <authorList>
            <person name="Poullet M."/>
        </authorList>
    </citation>
    <scope>NUCLEOTIDE SEQUENCE</scope>
    <source>
        <strain evidence="1">E1834</strain>
    </source>
</reference>
<organism evidence="1 2">
    <name type="scientific">Meloidogyne enterolobii</name>
    <name type="common">Root-knot nematode worm</name>
    <name type="synonym">Meloidogyne mayaguensis</name>
    <dbReference type="NCBI Taxonomy" id="390850"/>
    <lineage>
        <taxon>Eukaryota</taxon>
        <taxon>Metazoa</taxon>
        <taxon>Ecdysozoa</taxon>
        <taxon>Nematoda</taxon>
        <taxon>Chromadorea</taxon>
        <taxon>Rhabditida</taxon>
        <taxon>Tylenchina</taxon>
        <taxon>Tylenchomorpha</taxon>
        <taxon>Tylenchoidea</taxon>
        <taxon>Meloidogynidae</taxon>
        <taxon>Meloidogyninae</taxon>
        <taxon>Meloidogyne</taxon>
    </lineage>
</organism>
<comment type="caution">
    <text evidence="1">The sequence shown here is derived from an EMBL/GenBank/DDBJ whole genome shotgun (WGS) entry which is preliminary data.</text>
</comment>
<name>A0ACB0ZEQ2_MELEN</name>